<dbReference type="Pfam" id="PF02661">
    <property type="entry name" value="Fic"/>
    <property type="match status" value="1"/>
</dbReference>
<dbReference type="EnsemblMetazoa" id="XM_038197389.1">
    <property type="protein sequence ID" value="XP_038053317.1"/>
    <property type="gene ID" value="LOC119725809"/>
</dbReference>
<dbReference type="Proteomes" id="UP000887568">
    <property type="component" value="Unplaced"/>
</dbReference>
<dbReference type="SUPFAM" id="SSF140931">
    <property type="entry name" value="Fic-like"/>
    <property type="match status" value="1"/>
</dbReference>
<comment type="similarity">
    <text evidence="2">Belongs to the fic family.</text>
</comment>
<dbReference type="AlphaFoldDB" id="A0A913ZNK8"/>
<accession>A0A913ZNK8</accession>
<feature type="site" description="Important for autoinhibition of adenylyltransferase activity" evidence="17">
    <location>
        <position position="246"/>
    </location>
</feature>
<keyword evidence="11 19" id="KW-0472">Membrane</keyword>
<keyword evidence="8" id="KW-0802">TPR repeat</keyword>
<feature type="glycosylation site" description="N-linked (GlcNAc...) asparagine" evidence="18">
    <location>
        <position position="287"/>
    </location>
</feature>
<evidence type="ECO:0000256" key="19">
    <source>
        <dbReference type="SAM" id="Phobius"/>
    </source>
</evidence>
<evidence type="ECO:0000256" key="2">
    <source>
        <dbReference type="ARBA" id="ARBA00009742"/>
    </source>
</evidence>
<protein>
    <recommendedName>
        <fullName evidence="12">protein adenylyltransferase</fullName>
        <ecNumber evidence="12">2.7.7.108</ecNumber>
    </recommendedName>
</protein>
<feature type="active site" evidence="15">
    <location>
        <position position="375"/>
    </location>
</feature>
<feature type="binding site" evidence="16">
    <location>
        <position position="419"/>
    </location>
    <ligand>
        <name>ATP</name>
        <dbReference type="ChEBI" id="CHEBI:30616"/>
    </ligand>
</feature>
<evidence type="ECO:0000256" key="6">
    <source>
        <dbReference type="ARBA" id="ARBA00022737"/>
    </source>
</evidence>
<keyword evidence="9 16" id="KW-0067">ATP-binding</keyword>
<evidence type="ECO:0000256" key="5">
    <source>
        <dbReference type="ARBA" id="ARBA00022695"/>
    </source>
</evidence>
<dbReference type="Gene3D" id="1.25.40.10">
    <property type="entry name" value="Tetratricopeptide repeat domain"/>
    <property type="match status" value="1"/>
</dbReference>
<dbReference type="PANTHER" id="PTHR13504:SF34">
    <property type="entry name" value="PROTEIN ADENYLYLTRANSFERASE FICD"/>
    <property type="match status" value="1"/>
</dbReference>
<dbReference type="CTD" id="11153"/>
<organism evidence="21 22">
    <name type="scientific">Patiria miniata</name>
    <name type="common">Bat star</name>
    <name type="synonym">Asterina miniata</name>
    <dbReference type="NCBI Taxonomy" id="46514"/>
    <lineage>
        <taxon>Eukaryota</taxon>
        <taxon>Metazoa</taxon>
        <taxon>Echinodermata</taxon>
        <taxon>Eleutherozoa</taxon>
        <taxon>Asterozoa</taxon>
        <taxon>Asteroidea</taxon>
        <taxon>Valvatacea</taxon>
        <taxon>Valvatida</taxon>
        <taxon>Asterinidae</taxon>
        <taxon>Patiria</taxon>
    </lineage>
</organism>
<keyword evidence="3" id="KW-0808">Transferase</keyword>
<evidence type="ECO:0000256" key="13">
    <source>
        <dbReference type="ARBA" id="ARBA00047939"/>
    </source>
</evidence>
<comment type="catalytic activity">
    <reaction evidence="13">
        <text>L-threonyl-[protein] + ATP = 3-O-(5'-adenylyl)-L-threonyl-[protein] + diphosphate</text>
        <dbReference type="Rhea" id="RHEA:54292"/>
        <dbReference type="Rhea" id="RHEA-COMP:11060"/>
        <dbReference type="Rhea" id="RHEA-COMP:13847"/>
        <dbReference type="ChEBI" id="CHEBI:30013"/>
        <dbReference type="ChEBI" id="CHEBI:30616"/>
        <dbReference type="ChEBI" id="CHEBI:33019"/>
        <dbReference type="ChEBI" id="CHEBI:138113"/>
        <dbReference type="EC" id="2.7.7.108"/>
    </reaction>
</comment>
<evidence type="ECO:0000256" key="4">
    <source>
        <dbReference type="ARBA" id="ARBA00022692"/>
    </source>
</evidence>
<dbReference type="InterPro" id="IPR011990">
    <property type="entry name" value="TPR-like_helical_dom_sf"/>
</dbReference>
<keyword evidence="7 16" id="KW-0547">Nucleotide-binding</keyword>
<evidence type="ECO:0000256" key="16">
    <source>
        <dbReference type="PIRSR" id="PIRSR640198-2"/>
    </source>
</evidence>
<dbReference type="GeneID" id="119725809"/>
<feature type="binding site" evidence="16">
    <location>
        <begin position="411"/>
        <end position="412"/>
    </location>
    <ligand>
        <name>ATP</name>
        <dbReference type="ChEBI" id="CHEBI:30616"/>
    </ligand>
</feature>
<evidence type="ECO:0000256" key="12">
    <source>
        <dbReference type="ARBA" id="ARBA00034531"/>
    </source>
</evidence>
<dbReference type="GO" id="GO:0016020">
    <property type="term" value="C:membrane"/>
    <property type="evidence" value="ECO:0007669"/>
    <property type="project" value="UniProtKB-SubCell"/>
</dbReference>
<comment type="catalytic activity">
    <reaction evidence="14">
        <text>L-tyrosyl-[protein] + ATP = O-(5'-adenylyl)-L-tyrosyl-[protein] + diphosphate</text>
        <dbReference type="Rhea" id="RHEA:54288"/>
        <dbReference type="Rhea" id="RHEA-COMP:10136"/>
        <dbReference type="Rhea" id="RHEA-COMP:13846"/>
        <dbReference type="ChEBI" id="CHEBI:30616"/>
        <dbReference type="ChEBI" id="CHEBI:33019"/>
        <dbReference type="ChEBI" id="CHEBI:46858"/>
        <dbReference type="ChEBI" id="CHEBI:83624"/>
        <dbReference type="EC" id="2.7.7.108"/>
    </reaction>
</comment>
<dbReference type="RefSeq" id="XP_038053317.1">
    <property type="nucleotide sequence ID" value="XM_038197389.1"/>
</dbReference>
<keyword evidence="22" id="KW-1185">Reference proteome</keyword>
<dbReference type="PROSITE" id="PS51459">
    <property type="entry name" value="FIDO"/>
    <property type="match status" value="1"/>
</dbReference>
<evidence type="ECO:0000313" key="21">
    <source>
        <dbReference type="EnsemblMetazoa" id="XP_038053317.1"/>
    </source>
</evidence>
<evidence type="ECO:0000313" key="22">
    <source>
        <dbReference type="Proteomes" id="UP000887568"/>
    </source>
</evidence>
<feature type="binding site" evidence="16">
    <location>
        <begin position="328"/>
        <end position="331"/>
    </location>
    <ligand>
        <name>ATP</name>
        <dbReference type="ChEBI" id="CHEBI:30616"/>
    </ligand>
</feature>
<proteinExistence type="inferred from homology"/>
<evidence type="ECO:0000256" key="3">
    <source>
        <dbReference type="ARBA" id="ARBA00022679"/>
    </source>
</evidence>
<evidence type="ECO:0000256" key="8">
    <source>
        <dbReference type="ARBA" id="ARBA00022803"/>
    </source>
</evidence>
<dbReference type="GO" id="GO:0070733">
    <property type="term" value="F:AMPylase activity"/>
    <property type="evidence" value="ECO:0007669"/>
    <property type="project" value="UniProtKB-EC"/>
</dbReference>
<keyword evidence="4 19" id="KW-0812">Transmembrane</keyword>
<evidence type="ECO:0000256" key="14">
    <source>
        <dbReference type="ARBA" id="ARBA00048696"/>
    </source>
</evidence>
<feature type="transmembrane region" description="Helical" evidence="19">
    <location>
        <begin position="35"/>
        <end position="58"/>
    </location>
</feature>
<dbReference type="SUPFAM" id="SSF48452">
    <property type="entry name" value="TPR-like"/>
    <property type="match status" value="1"/>
</dbReference>
<dbReference type="OrthoDB" id="439046at2759"/>
<comment type="subcellular location">
    <subcellularLocation>
        <location evidence="1">Membrane</location>
        <topology evidence="1">Single-pass membrane protein</topology>
    </subcellularLocation>
</comment>
<dbReference type="GO" id="GO:0005524">
    <property type="term" value="F:ATP binding"/>
    <property type="evidence" value="ECO:0007669"/>
    <property type="project" value="UniProtKB-KW"/>
</dbReference>
<evidence type="ECO:0000256" key="1">
    <source>
        <dbReference type="ARBA" id="ARBA00004167"/>
    </source>
</evidence>
<evidence type="ECO:0000256" key="17">
    <source>
        <dbReference type="PIRSR" id="PIRSR640198-3"/>
    </source>
</evidence>
<keyword evidence="5" id="KW-0548">Nucleotidyltransferase</keyword>
<evidence type="ECO:0000256" key="7">
    <source>
        <dbReference type="ARBA" id="ARBA00022741"/>
    </source>
</evidence>
<dbReference type="EC" id="2.7.7.108" evidence="12"/>
<dbReference type="InterPro" id="IPR003812">
    <property type="entry name" value="Fido"/>
</dbReference>
<sequence>MLCHCVKYVSFAFKFPKMSSKMPTDDNQNLIPKSSVVFCLIGGVFVACLFSVMSRFVIVLEGGTRQVATEASPPASASKAVGVMGDLEQWPGMDYHGMRDWPITVRDKPIIRPDIKGEVLAALHQAMIAKVQGKNEKAHKLFLHALALDPNHADALNEYGEFLEEEDILRADHLYTCALLNNASHMRALINLKRTSVIVEEIDQGILTRIDNKRNDFLQVPANSRALQRAQQEMYYQHIYHTTAIEGNTLSLEQMRSIMETGMAVTGKSILEHNEIIGMSSALQYINNTLMGKFGDISVRDILEIHRRVLGHVDPLEAGQIRTTQVFVGSHVPPAPSDVEILLEDFVDWLKSEEANSMHPVEFAALAHYKLVYIHPFLDGNGRTSRLLMNLILMRAGYPPIIVKVTQRHEYYEAIKKGNVGDIRPFIRFIAQCTEDMLDALLWLTTESSSLALPELIGNKNERIVENIPVY</sequence>
<feature type="binding site" evidence="16">
    <location>
        <begin position="379"/>
        <end position="386"/>
    </location>
    <ligand>
        <name>ATP</name>
        <dbReference type="ChEBI" id="CHEBI:30616"/>
    </ligand>
</feature>
<evidence type="ECO:0000259" key="20">
    <source>
        <dbReference type="PROSITE" id="PS51459"/>
    </source>
</evidence>
<reference evidence="21" key="1">
    <citation type="submission" date="2022-11" db="UniProtKB">
        <authorList>
            <consortium name="EnsemblMetazoa"/>
        </authorList>
    </citation>
    <scope>IDENTIFICATION</scope>
</reference>
<evidence type="ECO:0000256" key="18">
    <source>
        <dbReference type="PIRSR" id="PIRSR640198-4"/>
    </source>
</evidence>
<evidence type="ECO:0000256" key="9">
    <source>
        <dbReference type="ARBA" id="ARBA00022840"/>
    </source>
</evidence>
<evidence type="ECO:0000256" key="10">
    <source>
        <dbReference type="ARBA" id="ARBA00022989"/>
    </source>
</evidence>
<name>A0A913ZNK8_PATMI</name>
<dbReference type="InterPro" id="IPR040198">
    <property type="entry name" value="Fido_containing"/>
</dbReference>
<dbReference type="PANTHER" id="PTHR13504">
    <property type="entry name" value="FIDO DOMAIN-CONTAINING PROTEIN DDB_G0283145"/>
    <property type="match status" value="1"/>
</dbReference>
<evidence type="ECO:0000256" key="15">
    <source>
        <dbReference type="PIRSR" id="PIRSR640198-1"/>
    </source>
</evidence>
<keyword evidence="10 19" id="KW-1133">Transmembrane helix</keyword>
<dbReference type="InterPro" id="IPR036597">
    <property type="entry name" value="Fido-like_dom_sf"/>
</dbReference>
<dbReference type="OMA" id="QLRCQLW"/>
<keyword evidence="6" id="KW-0677">Repeat</keyword>
<feature type="domain" description="Fido" evidence="20">
    <location>
        <begin position="297"/>
        <end position="432"/>
    </location>
</feature>
<dbReference type="Gene3D" id="1.10.3290.10">
    <property type="entry name" value="Fido-like domain"/>
    <property type="match status" value="1"/>
</dbReference>
<evidence type="ECO:0000256" key="11">
    <source>
        <dbReference type="ARBA" id="ARBA00023136"/>
    </source>
</evidence>